<name>A0A3B0SP04_9ZZZZ</name>
<gene>
    <name evidence="1" type="ORF">MNBD_ACTINO02-808</name>
</gene>
<evidence type="ECO:0000313" key="1">
    <source>
        <dbReference type="EMBL" id="VAW06180.1"/>
    </source>
</evidence>
<dbReference type="AlphaFoldDB" id="A0A3B0SP04"/>
<sequence>MSERPAIVQIIESTESDVQTRVVITLGWSDEEFHGESVGSSSPTSRPRLVGEATLRAVEAVTSDRLQLSLAAVATTDLGVGQVAMAQVLMVGDAEPLVGSSLVRSDDEAAATVRAVLDALNRRIATVL</sequence>
<reference evidence="1" key="1">
    <citation type="submission" date="2018-06" db="EMBL/GenBank/DDBJ databases">
        <authorList>
            <person name="Zhirakovskaya E."/>
        </authorList>
    </citation>
    <scope>NUCLEOTIDE SEQUENCE</scope>
</reference>
<organism evidence="1">
    <name type="scientific">hydrothermal vent metagenome</name>
    <dbReference type="NCBI Taxonomy" id="652676"/>
    <lineage>
        <taxon>unclassified sequences</taxon>
        <taxon>metagenomes</taxon>
        <taxon>ecological metagenomes</taxon>
    </lineage>
</organism>
<protein>
    <submittedName>
        <fullName evidence="1">Uncharacterized protein</fullName>
    </submittedName>
</protein>
<accession>A0A3B0SP04</accession>
<dbReference type="EMBL" id="UOEK01000341">
    <property type="protein sequence ID" value="VAW06180.1"/>
    <property type="molecule type" value="Genomic_DNA"/>
</dbReference>
<proteinExistence type="predicted"/>